<feature type="compositionally biased region" description="Polar residues" evidence="1">
    <location>
        <begin position="8"/>
        <end position="40"/>
    </location>
</feature>
<evidence type="ECO:0000256" key="1">
    <source>
        <dbReference type="SAM" id="MobiDB-lite"/>
    </source>
</evidence>
<feature type="compositionally biased region" description="Low complexity" evidence="1">
    <location>
        <begin position="103"/>
        <end position="121"/>
    </location>
</feature>
<keyword evidence="3" id="KW-1185">Reference proteome</keyword>
<comment type="caution">
    <text evidence="2">The sequence shown here is derived from an EMBL/GenBank/DDBJ whole genome shotgun (WGS) entry which is preliminary data.</text>
</comment>
<organism evidence="2 3">
    <name type="scientific">Petrolisthes cinctipes</name>
    <name type="common">Flat porcelain crab</name>
    <dbReference type="NCBI Taxonomy" id="88211"/>
    <lineage>
        <taxon>Eukaryota</taxon>
        <taxon>Metazoa</taxon>
        <taxon>Ecdysozoa</taxon>
        <taxon>Arthropoda</taxon>
        <taxon>Crustacea</taxon>
        <taxon>Multicrustacea</taxon>
        <taxon>Malacostraca</taxon>
        <taxon>Eumalacostraca</taxon>
        <taxon>Eucarida</taxon>
        <taxon>Decapoda</taxon>
        <taxon>Pleocyemata</taxon>
        <taxon>Anomura</taxon>
        <taxon>Galatheoidea</taxon>
        <taxon>Porcellanidae</taxon>
        <taxon>Petrolisthes</taxon>
    </lineage>
</organism>
<name>A0AAE1FJF9_PETCI</name>
<evidence type="ECO:0000313" key="3">
    <source>
        <dbReference type="Proteomes" id="UP001286313"/>
    </source>
</evidence>
<dbReference type="EMBL" id="JAWQEG010002057">
    <property type="protein sequence ID" value="KAK3874804.1"/>
    <property type="molecule type" value="Genomic_DNA"/>
</dbReference>
<reference evidence="2" key="1">
    <citation type="submission" date="2023-10" db="EMBL/GenBank/DDBJ databases">
        <title>Genome assemblies of two species of porcelain crab, Petrolisthes cinctipes and Petrolisthes manimaculis (Anomura: Porcellanidae).</title>
        <authorList>
            <person name="Angst P."/>
        </authorList>
    </citation>
    <scope>NUCLEOTIDE SEQUENCE</scope>
    <source>
        <strain evidence="2">PB745_01</strain>
        <tissue evidence="2">Gill</tissue>
    </source>
</reference>
<accession>A0AAE1FJF9</accession>
<proteinExistence type="predicted"/>
<evidence type="ECO:0000313" key="2">
    <source>
        <dbReference type="EMBL" id="KAK3874804.1"/>
    </source>
</evidence>
<gene>
    <name evidence="2" type="ORF">Pcinc_020284</name>
</gene>
<feature type="region of interest" description="Disordered" evidence="1">
    <location>
        <begin position="1"/>
        <end position="82"/>
    </location>
</feature>
<feature type="compositionally biased region" description="Basic and acidic residues" evidence="1">
    <location>
        <begin position="41"/>
        <end position="53"/>
    </location>
</feature>
<sequence>MSEDSDYTSDINYPVGQQANSSASQFLGVANQMSTPQRSLENSRENSYEREDPAPLQHHHYGGGLEETGYAEGYGDGYEGYGDYYDNYTLEHNRKNESHLIGTTTTTTAATTTTTTTTTTTGADEGLFYNSRPNNRKDYSEEF</sequence>
<dbReference type="AlphaFoldDB" id="A0AAE1FJF9"/>
<feature type="compositionally biased region" description="Gly residues" evidence="1">
    <location>
        <begin position="62"/>
        <end position="80"/>
    </location>
</feature>
<dbReference type="Proteomes" id="UP001286313">
    <property type="component" value="Unassembled WGS sequence"/>
</dbReference>
<feature type="region of interest" description="Disordered" evidence="1">
    <location>
        <begin position="99"/>
        <end position="143"/>
    </location>
</feature>
<protein>
    <submittedName>
        <fullName evidence="2">Uncharacterized protein</fullName>
    </submittedName>
</protein>